<name>A0A378T720_9MYCO</name>
<proteinExistence type="predicted"/>
<evidence type="ECO:0000256" key="1">
    <source>
        <dbReference type="SAM" id="Phobius"/>
    </source>
</evidence>
<keyword evidence="1" id="KW-0472">Membrane</keyword>
<feature type="transmembrane region" description="Helical" evidence="1">
    <location>
        <begin position="59"/>
        <end position="79"/>
    </location>
</feature>
<dbReference type="RefSeq" id="WP_115277118.1">
    <property type="nucleotide sequence ID" value="NZ_AP022600.1"/>
</dbReference>
<gene>
    <name evidence="2" type="ORF">NCTC10821_00091</name>
</gene>
<feature type="transmembrane region" description="Helical" evidence="1">
    <location>
        <begin position="235"/>
        <end position="254"/>
    </location>
</feature>
<sequence>MTPTEHAPLATAPSTRPWRWIAMVLALTQLAAPVVANALAGNFLRDGATNEALITPAGYAFSLWGLITLLCAVTMIAVLRFGLGSWWETAVLVDASVVFVGFSLWLVVAAQDWLWVSVVIFAVMASGLVHIMRLLVRRRHDLNCPSWLATLATVTFGLYLGWSSIAVFANVAAALISTGASATTLWWQLAVLIVATVVAVGVTNMLNGTPGYVAGVLWALVAITVGASQRGSAPLSATAVAAIVAIIGAAVLALRRRRVVR</sequence>
<organism evidence="2 3">
    <name type="scientific">Mycolicibacterium tokaiense</name>
    <dbReference type="NCBI Taxonomy" id="39695"/>
    <lineage>
        <taxon>Bacteria</taxon>
        <taxon>Bacillati</taxon>
        <taxon>Actinomycetota</taxon>
        <taxon>Actinomycetes</taxon>
        <taxon>Mycobacteriales</taxon>
        <taxon>Mycobacteriaceae</taxon>
        <taxon>Mycolicibacterium</taxon>
    </lineage>
</organism>
<feature type="transmembrane region" description="Helical" evidence="1">
    <location>
        <begin position="86"/>
        <end position="107"/>
    </location>
</feature>
<feature type="transmembrane region" description="Helical" evidence="1">
    <location>
        <begin position="113"/>
        <end position="136"/>
    </location>
</feature>
<feature type="transmembrane region" description="Helical" evidence="1">
    <location>
        <begin position="20"/>
        <end position="39"/>
    </location>
</feature>
<feature type="transmembrane region" description="Helical" evidence="1">
    <location>
        <begin position="185"/>
        <end position="204"/>
    </location>
</feature>
<evidence type="ECO:0000313" key="2">
    <source>
        <dbReference type="EMBL" id="STZ56598.1"/>
    </source>
</evidence>
<keyword evidence="1" id="KW-1133">Transmembrane helix</keyword>
<evidence type="ECO:0000313" key="3">
    <source>
        <dbReference type="Proteomes" id="UP000254978"/>
    </source>
</evidence>
<feature type="transmembrane region" description="Helical" evidence="1">
    <location>
        <begin position="211"/>
        <end position="229"/>
    </location>
</feature>
<accession>A0A378T720</accession>
<keyword evidence="1" id="KW-0812">Transmembrane</keyword>
<protein>
    <submittedName>
        <fullName evidence="2">Uncharacterized protein</fullName>
    </submittedName>
</protein>
<dbReference type="AlphaFoldDB" id="A0A378T720"/>
<reference evidence="2 3" key="1">
    <citation type="submission" date="2018-06" db="EMBL/GenBank/DDBJ databases">
        <authorList>
            <consortium name="Pathogen Informatics"/>
            <person name="Doyle S."/>
        </authorList>
    </citation>
    <scope>NUCLEOTIDE SEQUENCE [LARGE SCALE GENOMIC DNA]</scope>
    <source>
        <strain evidence="2 3">NCTC10821</strain>
    </source>
</reference>
<feature type="transmembrane region" description="Helical" evidence="1">
    <location>
        <begin position="148"/>
        <end position="173"/>
    </location>
</feature>
<dbReference type="OrthoDB" id="5189031at2"/>
<keyword evidence="3" id="KW-1185">Reference proteome</keyword>
<dbReference type="EMBL" id="UGQT01000001">
    <property type="protein sequence ID" value="STZ56598.1"/>
    <property type="molecule type" value="Genomic_DNA"/>
</dbReference>
<dbReference type="Proteomes" id="UP000254978">
    <property type="component" value="Unassembled WGS sequence"/>
</dbReference>